<dbReference type="GO" id="GO:0016020">
    <property type="term" value="C:membrane"/>
    <property type="evidence" value="ECO:0007669"/>
    <property type="project" value="InterPro"/>
</dbReference>
<evidence type="ECO:0000313" key="4">
    <source>
        <dbReference type="EMBL" id="BDU73038.1"/>
    </source>
</evidence>
<dbReference type="Proteomes" id="UP001238179">
    <property type="component" value="Chromosome"/>
</dbReference>
<dbReference type="AlphaFoldDB" id="A0AA48H767"/>
<evidence type="ECO:0000256" key="2">
    <source>
        <dbReference type="SAM" id="SignalP"/>
    </source>
</evidence>
<organism evidence="4 5">
    <name type="scientific">Mesoterricola silvestris</name>
    <dbReference type="NCBI Taxonomy" id="2927979"/>
    <lineage>
        <taxon>Bacteria</taxon>
        <taxon>Pseudomonadati</taxon>
        <taxon>Acidobacteriota</taxon>
        <taxon>Holophagae</taxon>
        <taxon>Holophagales</taxon>
        <taxon>Holophagaceae</taxon>
        <taxon>Mesoterricola</taxon>
    </lineage>
</organism>
<feature type="region of interest" description="Disordered" evidence="1">
    <location>
        <begin position="165"/>
        <end position="184"/>
    </location>
</feature>
<proteinExistence type="predicted"/>
<evidence type="ECO:0000259" key="3">
    <source>
        <dbReference type="Pfam" id="PF13609"/>
    </source>
</evidence>
<dbReference type="KEGG" id="msil:METEAL_22120"/>
<gene>
    <name evidence="4" type="ORF">METEAL_22120</name>
</gene>
<sequence>MISRRTLSIAAGLLAVAAAAQAQEKPNFSIYGTLIAFADGVQASDASNRATDGNSLVTVSPTATNVPSKLRITCSTSNIGFKGDYRIKGDDLKLIWQVESSVSVDGDQPSVLAGRNSAIGLSGASWGTAIIGNWDTPYKFPTLFTGTLRGLFPFDNSLTGNPGFNVPGTVTNSGRAGTKNDASFSRRQGNSVQYWTPDMKGFSARVAYSVNESKPTSDAATQAQFSPTVISALLSYRTGGLTIHYGYERHNDYFGLSQLTANATLPSLTNASSKDEGQELLVFYAIPSTGTRFTAVAEQLTYHNDETVVGKVSEYKRTTWGLSAQQSFGQHKIWGLYGSADKGSAKLVGGASANVEGLGATQVTLGYNYAITRTADVFATYYTVVNKAAATYGAFPVLAGINPGADTRAFGVGVLYTF</sequence>
<reference evidence="5" key="1">
    <citation type="journal article" date="2023" name="Int. J. Syst. Evol. Microbiol.">
        <title>Mesoterricola silvestris gen. nov., sp. nov., Mesoterricola sediminis sp. nov., Geothrix oryzae sp. nov., Geothrix edaphica sp. nov., Geothrix rubra sp. nov., and Geothrix limicola sp. nov., six novel members of Acidobacteriota isolated from soils.</title>
        <authorList>
            <person name="Itoh H."/>
            <person name="Sugisawa Y."/>
            <person name="Mise K."/>
            <person name="Xu Z."/>
            <person name="Kuniyasu M."/>
            <person name="Ushijima N."/>
            <person name="Kawano K."/>
            <person name="Kobayashi E."/>
            <person name="Shiratori Y."/>
            <person name="Masuda Y."/>
            <person name="Senoo K."/>
        </authorList>
    </citation>
    <scope>NUCLEOTIDE SEQUENCE [LARGE SCALE GENOMIC DNA]</scope>
    <source>
        <strain evidence="5">W79</strain>
    </source>
</reference>
<name>A0AA48H767_9BACT</name>
<feature type="chain" id="PRO_5041293353" description="Porin domain-containing protein" evidence="2">
    <location>
        <begin position="23"/>
        <end position="418"/>
    </location>
</feature>
<keyword evidence="2" id="KW-0732">Signal</keyword>
<feature type="domain" description="Porin" evidence="3">
    <location>
        <begin position="11"/>
        <end position="387"/>
    </location>
</feature>
<accession>A0AA48H767</accession>
<keyword evidence="5" id="KW-1185">Reference proteome</keyword>
<dbReference type="Pfam" id="PF13609">
    <property type="entry name" value="Porin_4"/>
    <property type="match status" value="1"/>
</dbReference>
<evidence type="ECO:0000313" key="5">
    <source>
        <dbReference type="Proteomes" id="UP001238179"/>
    </source>
</evidence>
<dbReference type="Gene3D" id="2.40.160.10">
    <property type="entry name" value="Porin"/>
    <property type="match status" value="1"/>
</dbReference>
<dbReference type="SUPFAM" id="SSF56935">
    <property type="entry name" value="Porins"/>
    <property type="match status" value="1"/>
</dbReference>
<evidence type="ECO:0000256" key="1">
    <source>
        <dbReference type="SAM" id="MobiDB-lite"/>
    </source>
</evidence>
<dbReference type="GO" id="GO:0015288">
    <property type="term" value="F:porin activity"/>
    <property type="evidence" value="ECO:0007669"/>
    <property type="project" value="InterPro"/>
</dbReference>
<feature type="signal peptide" evidence="2">
    <location>
        <begin position="1"/>
        <end position="22"/>
    </location>
</feature>
<dbReference type="InterPro" id="IPR033900">
    <property type="entry name" value="Gram_neg_porin_domain"/>
</dbReference>
<dbReference type="EMBL" id="AP027080">
    <property type="protein sequence ID" value="BDU73038.1"/>
    <property type="molecule type" value="Genomic_DNA"/>
</dbReference>
<dbReference type="RefSeq" id="WP_316411682.1">
    <property type="nucleotide sequence ID" value="NZ_AP027080.1"/>
</dbReference>
<dbReference type="InterPro" id="IPR023614">
    <property type="entry name" value="Porin_dom_sf"/>
</dbReference>
<protein>
    <recommendedName>
        <fullName evidence="3">Porin domain-containing protein</fullName>
    </recommendedName>
</protein>
<dbReference type="CDD" id="cd00342">
    <property type="entry name" value="gram_neg_porins"/>
    <property type="match status" value="1"/>
</dbReference>